<keyword evidence="2" id="KW-1185">Reference proteome</keyword>
<proteinExistence type="predicted"/>
<dbReference type="HOGENOM" id="CLU_098980_1_0_1"/>
<dbReference type="KEGG" id="ela:UCREL1_5193"/>
<reference evidence="2" key="1">
    <citation type="journal article" date="2013" name="Genome Announc.">
        <title>Draft genome sequence of the grapevine dieback fungus Eutypa lata UCR-EL1.</title>
        <authorList>
            <person name="Blanco-Ulate B."/>
            <person name="Rolshausen P.E."/>
            <person name="Cantu D."/>
        </authorList>
    </citation>
    <scope>NUCLEOTIDE SEQUENCE [LARGE SCALE GENOMIC DNA]</scope>
    <source>
        <strain evidence="2">UCR-EL1</strain>
    </source>
</reference>
<dbReference type="Proteomes" id="UP000012174">
    <property type="component" value="Unassembled WGS sequence"/>
</dbReference>
<protein>
    <recommendedName>
        <fullName evidence="3">NYN domain-containing protein</fullName>
    </recommendedName>
</protein>
<accession>M7SN24</accession>
<name>M7SN24_EUTLA</name>
<evidence type="ECO:0000313" key="2">
    <source>
        <dbReference type="Proteomes" id="UP000012174"/>
    </source>
</evidence>
<dbReference type="AlphaFoldDB" id="M7SN24"/>
<gene>
    <name evidence="1" type="ORF">UCREL1_5193</name>
</gene>
<evidence type="ECO:0008006" key="3">
    <source>
        <dbReference type="Google" id="ProtNLM"/>
    </source>
</evidence>
<sequence>MNNHGISLIRESLQLRVSSISTIEKDPLLIIDAANVVGSVPNGWWRNRFAAAIRLRDSLRSLHAIGLRRLKPPVDVLLVTEGDACGVGSSEFVAVVGAWGSGDDEIVRQARAASGRNVVVVTSDVELQERISALGATYIGSGRFTRILEEFSQGDLSYSFRGNLD</sequence>
<evidence type="ECO:0000313" key="1">
    <source>
        <dbReference type="EMBL" id="EMR67804.1"/>
    </source>
</evidence>
<dbReference type="EMBL" id="KB706350">
    <property type="protein sequence ID" value="EMR67804.1"/>
    <property type="molecule type" value="Genomic_DNA"/>
</dbReference>
<organism evidence="1 2">
    <name type="scientific">Eutypa lata (strain UCR-EL1)</name>
    <name type="common">Grapevine dieback disease fungus</name>
    <name type="synonym">Eutypa armeniacae</name>
    <dbReference type="NCBI Taxonomy" id="1287681"/>
    <lineage>
        <taxon>Eukaryota</taxon>
        <taxon>Fungi</taxon>
        <taxon>Dikarya</taxon>
        <taxon>Ascomycota</taxon>
        <taxon>Pezizomycotina</taxon>
        <taxon>Sordariomycetes</taxon>
        <taxon>Xylariomycetidae</taxon>
        <taxon>Xylariales</taxon>
        <taxon>Diatrypaceae</taxon>
        <taxon>Eutypa</taxon>
    </lineage>
</organism>